<keyword evidence="2" id="KW-1185">Reference proteome</keyword>
<dbReference type="InParanoid" id="C0NHW7"/>
<evidence type="ECO:0000313" key="2">
    <source>
        <dbReference type="Proteomes" id="UP000001631"/>
    </source>
</evidence>
<dbReference type="HOGENOM" id="CLU_1758286_0_0_1"/>
<dbReference type="RefSeq" id="XP_045289883.1">
    <property type="nucleotide sequence ID" value="XM_045429988.1"/>
</dbReference>
<dbReference type="Proteomes" id="UP000001631">
    <property type="component" value="Unassembled WGS sequence"/>
</dbReference>
<name>C0NHW7_AJECG</name>
<dbReference type="EMBL" id="GG663365">
    <property type="protein sequence ID" value="EEH09402.1"/>
    <property type="molecule type" value="Genomic_DNA"/>
</dbReference>
<reference evidence="1" key="1">
    <citation type="submission" date="2009-02" db="EMBL/GenBank/DDBJ databases">
        <title>The Genome Sequence of Ajellomyces capsulatus strain G186AR.</title>
        <authorList>
            <consortium name="The Broad Institute Genome Sequencing Platform"/>
            <person name="Champion M."/>
            <person name="Cuomo C."/>
            <person name="Ma L.-J."/>
            <person name="Henn M.R."/>
            <person name="Sil A."/>
            <person name="Goldman B."/>
            <person name="Young S.K."/>
            <person name="Kodira C.D."/>
            <person name="Zeng Q."/>
            <person name="Koehrsen M."/>
            <person name="Alvarado L."/>
            <person name="Berlin A."/>
            <person name="Borenstein D."/>
            <person name="Chen Z."/>
            <person name="Engels R."/>
            <person name="Freedman E."/>
            <person name="Gellesch M."/>
            <person name="Goldberg J."/>
            <person name="Griggs A."/>
            <person name="Gujja S."/>
            <person name="Heiman D."/>
            <person name="Hepburn T."/>
            <person name="Howarth C."/>
            <person name="Jen D."/>
            <person name="Larson L."/>
            <person name="Lewis B."/>
            <person name="Mehta T."/>
            <person name="Park D."/>
            <person name="Pearson M."/>
            <person name="Roberts A."/>
            <person name="Saif S."/>
            <person name="Shea T."/>
            <person name="Shenoy N."/>
            <person name="Sisk P."/>
            <person name="Stolte C."/>
            <person name="Sykes S."/>
            <person name="Walk T."/>
            <person name="White J."/>
            <person name="Yandava C."/>
            <person name="Klein B."/>
            <person name="McEwen J.G."/>
            <person name="Puccia R."/>
            <person name="Goldman G.H."/>
            <person name="Felipe M.S."/>
            <person name="Nino-Vega G."/>
            <person name="San-Blas G."/>
            <person name="Taylor J."/>
            <person name="Mendoza L."/>
            <person name="Galagan J."/>
            <person name="Nusbaum C."/>
            <person name="Birren B."/>
        </authorList>
    </citation>
    <scope>NUCLEOTIDE SEQUENCE</scope>
    <source>
        <strain evidence="1">G186AR</strain>
    </source>
</reference>
<dbReference type="AlphaFoldDB" id="C0NHW7"/>
<protein>
    <submittedName>
        <fullName evidence="1">Uncharacterized protein</fullName>
    </submittedName>
</protein>
<gene>
    <name evidence="1" type="ORF">HCBG_02939</name>
</gene>
<accession>C0NHW7</accession>
<organism evidence="1 2">
    <name type="scientific">Ajellomyces capsulatus (strain G186AR / H82 / ATCC MYA-2454 / RMSCC 2432)</name>
    <name type="common">Darling's disease fungus</name>
    <name type="synonym">Histoplasma capsulatum</name>
    <dbReference type="NCBI Taxonomy" id="447093"/>
    <lineage>
        <taxon>Eukaryota</taxon>
        <taxon>Fungi</taxon>
        <taxon>Dikarya</taxon>
        <taxon>Ascomycota</taxon>
        <taxon>Pezizomycotina</taxon>
        <taxon>Eurotiomycetes</taxon>
        <taxon>Eurotiomycetidae</taxon>
        <taxon>Onygenales</taxon>
        <taxon>Ajellomycetaceae</taxon>
        <taxon>Histoplasma</taxon>
    </lineage>
</organism>
<sequence>MLGVFFPQWEQVTVGSADGIVVFKSFDVALHQGCISNVGLDYNEAHRLWHIQLAIANSKSPSYFFGAFMGVLLMESVPLSLAPELSQTLHTMRTIHQRMANAILMRKLCDPIVATSNVVLIEMHMLLDKYFNVLYPLMNARVKLLVDC</sequence>
<dbReference type="GeneID" id="69035955"/>
<proteinExistence type="predicted"/>
<evidence type="ECO:0000313" key="1">
    <source>
        <dbReference type="EMBL" id="EEH09402.1"/>
    </source>
</evidence>